<dbReference type="EMBL" id="JSAN01000054">
    <property type="protein sequence ID" value="KIC72474.1"/>
    <property type="molecule type" value="Genomic_DNA"/>
</dbReference>
<dbReference type="PATRIC" id="fig|362787.3.peg.821"/>
<dbReference type="InterPro" id="IPR015943">
    <property type="entry name" value="WD40/YVTN_repeat-like_dom_sf"/>
</dbReference>
<dbReference type="AlphaFoldDB" id="A0A0C1H4M2"/>
<dbReference type="Proteomes" id="UP000031465">
    <property type="component" value="Unassembled WGS sequence"/>
</dbReference>
<proteinExistence type="predicted"/>
<dbReference type="InterPro" id="IPR001646">
    <property type="entry name" value="5peptide_repeat"/>
</dbReference>
<reference evidence="1 2" key="1">
    <citation type="journal article" date="2014" name="Mol. Biol. Evol.">
        <title>Massive expansion of Ubiquitination-related gene families within the Chlamydiae.</title>
        <authorList>
            <person name="Domman D."/>
            <person name="Collingro A."/>
            <person name="Lagkouvardos I."/>
            <person name="Gehre L."/>
            <person name="Weinmaier T."/>
            <person name="Rattei T."/>
            <person name="Subtil A."/>
            <person name="Horn M."/>
        </authorList>
    </citation>
    <scope>NUCLEOTIDE SEQUENCE [LARGE SCALE GENOMIC DNA]</scope>
    <source>
        <strain evidence="1 2">EI2</strain>
    </source>
</reference>
<evidence type="ECO:0000313" key="2">
    <source>
        <dbReference type="Proteomes" id="UP000031465"/>
    </source>
</evidence>
<evidence type="ECO:0000313" key="1">
    <source>
        <dbReference type="EMBL" id="KIC72474.1"/>
    </source>
</evidence>
<dbReference type="SUPFAM" id="SSF82171">
    <property type="entry name" value="DPP6 N-terminal domain-like"/>
    <property type="match status" value="1"/>
</dbReference>
<accession>A0A0C1H4M2</accession>
<gene>
    <name evidence="1" type="ORF">DB44_CH00040</name>
</gene>
<feature type="non-terminal residue" evidence="1">
    <location>
        <position position="1"/>
    </location>
</feature>
<organism evidence="1 2">
    <name type="scientific">Candidatus Protochlamydia amoebophila</name>
    <dbReference type="NCBI Taxonomy" id="362787"/>
    <lineage>
        <taxon>Bacteria</taxon>
        <taxon>Pseudomonadati</taxon>
        <taxon>Chlamydiota</taxon>
        <taxon>Chlamydiia</taxon>
        <taxon>Parachlamydiales</taxon>
        <taxon>Parachlamydiaceae</taxon>
        <taxon>Candidatus Protochlamydia</taxon>
    </lineage>
</organism>
<dbReference type="SUPFAM" id="SSF141571">
    <property type="entry name" value="Pentapeptide repeat-like"/>
    <property type="match status" value="1"/>
</dbReference>
<dbReference type="Gene3D" id="2.130.10.10">
    <property type="entry name" value="YVTN repeat-like/Quinoprotein amine dehydrogenase"/>
    <property type="match status" value="1"/>
</dbReference>
<dbReference type="RefSeq" id="WP_039357625.1">
    <property type="nucleotide sequence ID" value="NZ_JSAN01000054.1"/>
</dbReference>
<comment type="caution">
    <text evidence="1">The sequence shown here is derived from an EMBL/GenBank/DDBJ whole genome shotgun (WGS) entry which is preliminary data.</text>
</comment>
<dbReference type="SUPFAM" id="SSF75011">
    <property type="entry name" value="3-carboxy-cis,cis-mucoante lactonizing enzyme"/>
    <property type="match status" value="1"/>
</dbReference>
<name>A0A0C1H4M2_9BACT</name>
<sequence length="832" mass="96668">AEQRFLLTIVRLSKDCIKIKVAAANALMILKKTKFSFIGCDLKGIQAPGVRLARTILDKVNFSKANLEGVDFTNCSLKGAIFNGAELKGVQFGQLPYLNHQDEVLTMALSPDGKHLASVDWENFYIWNLETFEVQTQPLEIENTDPTFLQFFQNGQFLFKATSKKKGKTPQKARIEIWKTVPLEMTNSLVVDGIDSFSLLALTQDGKMLISVALKGDEKFFNEKNKKIEICLWQIDFNNQNFPQITPVKTKTLTGSIFNDDDYKCSYAPKTSIIAIAKVFNPLFTKSVKLYTLPNLEIKQKWTLKLSEEKRKFLKSMIFTPQENQLIISFFKTTGKHKTYSWNIKNKQIKSLFSEEFFITYLQFLPDSSQIAYFAKKGNETFFRIRDKDFKLNFSERFSVNKSSNIPRRGILGFISNEQFVFRLKDNQISITPLKTFVGKKVFPLFIRDMRFSPDEQTIIFWNYDSSNFSFSLTDSFFTNIKNKLYTYQTFNGKKLGYKKLPTFFLEEKWGWGCQLSFNAQYCIRTHLPKRNGENKITISQVENEKIQVSYAGSFLSYSLSRDNRYLVFIYQNQLKLIEIDFKKHDQLVNVDSTKQKHTIFHSCLLGKENFKYNFSDPLFPIATLALRTVGKGDISLWEINWKIQQVQEVVLWSTKLPSTNFCLLEQSKFCFQGSKFYFQKNKQTFAIWNKEIFSEEIIQLENELTGFVISDDGSWMVTIEKLVNSMGESVKSKFCLWNLDQLKELDHFTLPFSDLKIRLSPQGKFLIVEHINNFTELSVWKVKKGKLHLLWKNPNYLNVRGLSLKNTQNLDAKNTLLLTQLQNKKVLDENI</sequence>
<dbReference type="Pfam" id="PF00805">
    <property type="entry name" value="Pentapeptide"/>
    <property type="match status" value="1"/>
</dbReference>
<protein>
    <submittedName>
        <fullName evidence="1">Uncharacterized protein</fullName>
    </submittedName>
</protein>
<dbReference type="Gene3D" id="2.160.20.80">
    <property type="entry name" value="E3 ubiquitin-protein ligase SopA"/>
    <property type="match status" value="1"/>
</dbReference>